<protein>
    <recommendedName>
        <fullName evidence="9 19">3-dehydroquinate synthase</fullName>
        <ecNumber evidence="8 19">4.2.3.4</ecNumber>
    </recommendedName>
</protein>
<dbReference type="AlphaFoldDB" id="A0A4P6ZL80"/>
<dbReference type="GO" id="GO:0000166">
    <property type="term" value="F:nucleotide binding"/>
    <property type="evidence" value="ECO:0007669"/>
    <property type="project" value="UniProtKB-KW"/>
</dbReference>
<evidence type="ECO:0000256" key="14">
    <source>
        <dbReference type="ARBA" id="ARBA00022833"/>
    </source>
</evidence>
<reference evidence="23" key="1">
    <citation type="submission" date="2018-12" db="EMBL/GenBank/DDBJ databases">
        <title>A new species of lactobacillus.</title>
        <authorList>
            <person name="Jian Y."/>
            <person name="Xin L."/>
            <person name="Hong Z.J."/>
            <person name="Ming L.Z."/>
            <person name="Hong X.Z."/>
        </authorList>
    </citation>
    <scope>NUCLEOTIDE SEQUENCE [LARGE SCALE GENOMIC DNA]</scope>
    <source>
        <strain evidence="23">HSLZ-75</strain>
    </source>
</reference>
<dbReference type="GO" id="GO:0009073">
    <property type="term" value="P:aromatic amino acid family biosynthetic process"/>
    <property type="evidence" value="ECO:0007669"/>
    <property type="project" value="UniProtKB-KW"/>
</dbReference>
<accession>A0A4P6ZL80</accession>
<evidence type="ECO:0000256" key="8">
    <source>
        <dbReference type="ARBA" id="ARBA00013031"/>
    </source>
</evidence>
<sequence>MKILNVKTPDGDYNILIHHGLLLKVGELVSERWKKRKIALISDDNVAPLYMADVKKQLEAHDFKVFTFVVPHGEQSKCLAELAKIIKGMAHDRFNRSDGVIALGGGVVGDLAGFVSATYMRGIDLIQIPTSFLAQVDSSVGGKTAIDLDDVKNLIGSFHQPDLVIIDPNDLKTLPKRDLVEGYGETLKVAALNGGAFWKFVQKVNQPSDLLKYASQLIEFAIKFKAIVVSHDEKESGERQILNLGHTIGHGVEALAHGKLRHGEAVSIGLVAICRIFESHQLSLKGMTDQIKHRLSVVGLPIHSKLVASPHLIDKIKNDKKNRDGYMNVIYLKDFGHPVIKALSISQINQSIQGLVKAHPDVY</sequence>
<evidence type="ECO:0000256" key="16">
    <source>
        <dbReference type="ARBA" id="ARBA00023141"/>
    </source>
</evidence>
<comment type="cofactor">
    <cofactor evidence="4">
        <name>Zn(2+)</name>
        <dbReference type="ChEBI" id="CHEBI:29105"/>
    </cofactor>
</comment>
<evidence type="ECO:0000313" key="23">
    <source>
        <dbReference type="Proteomes" id="UP000294321"/>
    </source>
</evidence>
<keyword evidence="11" id="KW-0028">Amino-acid biosynthesis</keyword>
<evidence type="ECO:0000256" key="11">
    <source>
        <dbReference type="ARBA" id="ARBA00022605"/>
    </source>
</evidence>
<keyword evidence="18" id="KW-0170">Cobalt</keyword>
<keyword evidence="15" id="KW-0520">NAD</keyword>
<keyword evidence="14" id="KW-0862">Zinc</keyword>
<evidence type="ECO:0000256" key="1">
    <source>
        <dbReference type="ARBA" id="ARBA00001393"/>
    </source>
</evidence>
<dbReference type="GO" id="GO:0046872">
    <property type="term" value="F:metal ion binding"/>
    <property type="evidence" value="ECO:0007669"/>
    <property type="project" value="UniProtKB-KW"/>
</dbReference>
<evidence type="ECO:0000313" key="22">
    <source>
        <dbReference type="EMBL" id="QBP18313.1"/>
    </source>
</evidence>
<dbReference type="CDD" id="cd08195">
    <property type="entry name" value="DHQS"/>
    <property type="match status" value="1"/>
</dbReference>
<keyword evidence="16" id="KW-0057">Aromatic amino acid biosynthesis</keyword>
<dbReference type="FunFam" id="3.40.50.1970:FF:000007">
    <property type="entry name" value="Pentafunctional AROM polypeptide"/>
    <property type="match status" value="1"/>
</dbReference>
<dbReference type="InterPro" id="IPR030960">
    <property type="entry name" value="DHQS/DOIS_N"/>
</dbReference>
<dbReference type="Pfam" id="PF01761">
    <property type="entry name" value="DHQ_synthase"/>
    <property type="match status" value="1"/>
</dbReference>
<dbReference type="Proteomes" id="UP000294321">
    <property type="component" value="Chromosome"/>
</dbReference>
<evidence type="ECO:0000256" key="13">
    <source>
        <dbReference type="ARBA" id="ARBA00022741"/>
    </source>
</evidence>
<dbReference type="InterPro" id="IPR056179">
    <property type="entry name" value="DHQS_C"/>
</dbReference>
<comment type="similarity">
    <text evidence="7">Belongs to the sugar phosphate cyclases superfamily. Dehydroquinate synthase family.</text>
</comment>
<dbReference type="PIRSF" id="PIRSF001455">
    <property type="entry name" value="DHQ_synth"/>
    <property type="match status" value="1"/>
</dbReference>
<dbReference type="PANTHER" id="PTHR43622:SF7">
    <property type="entry name" value="3-DEHYDROQUINATE SYNTHASE, CHLOROPLASTIC"/>
    <property type="match status" value="1"/>
</dbReference>
<comment type="catalytic activity">
    <reaction evidence="1">
        <text>7-phospho-2-dehydro-3-deoxy-D-arabino-heptonate = 3-dehydroquinate + phosphate</text>
        <dbReference type="Rhea" id="RHEA:21968"/>
        <dbReference type="ChEBI" id="CHEBI:32364"/>
        <dbReference type="ChEBI" id="CHEBI:43474"/>
        <dbReference type="ChEBI" id="CHEBI:58394"/>
        <dbReference type="EC" id="4.2.3.4"/>
    </reaction>
</comment>
<comment type="cofactor">
    <cofactor evidence="2">
        <name>NAD(+)</name>
        <dbReference type="ChEBI" id="CHEBI:57540"/>
    </cofactor>
</comment>
<evidence type="ECO:0000259" key="21">
    <source>
        <dbReference type="Pfam" id="PF24621"/>
    </source>
</evidence>
<dbReference type="GO" id="GO:0009423">
    <property type="term" value="P:chorismate biosynthetic process"/>
    <property type="evidence" value="ECO:0007669"/>
    <property type="project" value="UniProtKB-UniRule"/>
</dbReference>
<dbReference type="OrthoDB" id="9806583at2"/>
<evidence type="ECO:0000256" key="17">
    <source>
        <dbReference type="ARBA" id="ARBA00023239"/>
    </source>
</evidence>
<dbReference type="Gene3D" id="3.40.50.1970">
    <property type="match status" value="1"/>
</dbReference>
<keyword evidence="17 22" id="KW-0456">Lyase</keyword>
<evidence type="ECO:0000256" key="4">
    <source>
        <dbReference type="ARBA" id="ARBA00001947"/>
    </source>
</evidence>
<evidence type="ECO:0000256" key="5">
    <source>
        <dbReference type="ARBA" id="ARBA00004496"/>
    </source>
</evidence>
<comment type="subcellular location">
    <subcellularLocation>
        <location evidence="5">Cytoplasm</location>
    </subcellularLocation>
</comment>
<comment type="pathway">
    <text evidence="6">Metabolic intermediate biosynthesis; chorismate biosynthesis; chorismate from D-erythrose 4-phosphate and phosphoenolpyruvate: step 2/7.</text>
</comment>
<feature type="domain" description="3-dehydroquinate synthase N-terminal" evidence="20">
    <location>
        <begin position="68"/>
        <end position="179"/>
    </location>
</feature>
<dbReference type="EC" id="4.2.3.4" evidence="8 19"/>
<dbReference type="GO" id="GO:0003856">
    <property type="term" value="F:3-dehydroquinate synthase activity"/>
    <property type="evidence" value="ECO:0007669"/>
    <property type="project" value="UniProtKB-UniRule"/>
</dbReference>
<dbReference type="InterPro" id="IPR050071">
    <property type="entry name" value="Dehydroquinate_synthase"/>
</dbReference>
<evidence type="ECO:0000256" key="6">
    <source>
        <dbReference type="ARBA" id="ARBA00004661"/>
    </source>
</evidence>
<dbReference type="PANTHER" id="PTHR43622">
    <property type="entry name" value="3-DEHYDROQUINATE SYNTHASE"/>
    <property type="match status" value="1"/>
</dbReference>
<evidence type="ECO:0000256" key="12">
    <source>
        <dbReference type="ARBA" id="ARBA00022723"/>
    </source>
</evidence>
<evidence type="ECO:0000256" key="2">
    <source>
        <dbReference type="ARBA" id="ARBA00001911"/>
    </source>
</evidence>
<keyword evidence="23" id="KW-1185">Reference proteome</keyword>
<dbReference type="InterPro" id="IPR030963">
    <property type="entry name" value="DHQ_synth_fam"/>
</dbReference>
<dbReference type="NCBIfam" id="TIGR01357">
    <property type="entry name" value="aroB"/>
    <property type="match status" value="1"/>
</dbReference>
<evidence type="ECO:0000256" key="7">
    <source>
        <dbReference type="ARBA" id="ARBA00005412"/>
    </source>
</evidence>
<evidence type="ECO:0000256" key="18">
    <source>
        <dbReference type="ARBA" id="ARBA00023285"/>
    </source>
</evidence>
<dbReference type="GO" id="GO:0005737">
    <property type="term" value="C:cytoplasm"/>
    <property type="evidence" value="ECO:0007669"/>
    <property type="project" value="UniProtKB-SubCell"/>
</dbReference>
<keyword evidence="12" id="KW-0479">Metal-binding</keyword>
<gene>
    <name evidence="22" type="primary">aroB</name>
    <name evidence="22" type="ORF">ELX58_03995</name>
</gene>
<evidence type="ECO:0000256" key="15">
    <source>
        <dbReference type="ARBA" id="ARBA00023027"/>
    </source>
</evidence>
<evidence type="ECO:0000256" key="19">
    <source>
        <dbReference type="NCBIfam" id="TIGR01357"/>
    </source>
</evidence>
<evidence type="ECO:0000259" key="20">
    <source>
        <dbReference type="Pfam" id="PF01761"/>
    </source>
</evidence>
<proteinExistence type="inferred from homology"/>
<feature type="domain" description="3-dehydroquinate synthase C-terminal" evidence="21">
    <location>
        <begin position="182"/>
        <end position="322"/>
    </location>
</feature>
<dbReference type="RefSeq" id="WP_133441872.1">
    <property type="nucleotide sequence ID" value="NZ_CP034726.1"/>
</dbReference>
<dbReference type="Gene3D" id="1.20.1090.10">
    <property type="entry name" value="Dehydroquinate synthase-like - alpha domain"/>
    <property type="match status" value="1"/>
</dbReference>
<dbReference type="KEGG" id="lji:ELX58_03995"/>
<dbReference type="InterPro" id="IPR016037">
    <property type="entry name" value="DHQ_synth_AroB"/>
</dbReference>
<evidence type="ECO:0000256" key="3">
    <source>
        <dbReference type="ARBA" id="ARBA00001941"/>
    </source>
</evidence>
<name>A0A4P6ZL80_9LACO</name>
<evidence type="ECO:0000256" key="9">
    <source>
        <dbReference type="ARBA" id="ARBA00017684"/>
    </source>
</evidence>
<evidence type="ECO:0000256" key="10">
    <source>
        <dbReference type="ARBA" id="ARBA00022490"/>
    </source>
</evidence>
<dbReference type="Pfam" id="PF24621">
    <property type="entry name" value="DHQS_C"/>
    <property type="match status" value="1"/>
</dbReference>
<organism evidence="22 23">
    <name type="scientific">Acetilactobacillus jinshanensis</name>
    <dbReference type="NCBI Taxonomy" id="1720083"/>
    <lineage>
        <taxon>Bacteria</taxon>
        <taxon>Bacillati</taxon>
        <taxon>Bacillota</taxon>
        <taxon>Bacilli</taxon>
        <taxon>Lactobacillales</taxon>
        <taxon>Lactobacillaceae</taxon>
        <taxon>Acetilactobacillus</taxon>
    </lineage>
</organism>
<keyword evidence="10" id="KW-0963">Cytoplasm</keyword>
<dbReference type="GO" id="GO:0008652">
    <property type="term" value="P:amino acid biosynthetic process"/>
    <property type="evidence" value="ECO:0007669"/>
    <property type="project" value="UniProtKB-KW"/>
</dbReference>
<keyword evidence="13" id="KW-0547">Nucleotide-binding</keyword>
<comment type="cofactor">
    <cofactor evidence="3">
        <name>Co(2+)</name>
        <dbReference type="ChEBI" id="CHEBI:48828"/>
    </cofactor>
</comment>
<dbReference type="SUPFAM" id="SSF56796">
    <property type="entry name" value="Dehydroquinate synthase-like"/>
    <property type="match status" value="1"/>
</dbReference>
<dbReference type="EMBL" id="CP034726">
    <property type="protein sequence ID" value="QBP18313.1"/>
    <property type="molecule type" value="Genomic_DNA"/>
</dbReference>